<dbReference type="STRING" id="547559.Nmag_0843"/>
<evidence type="ECO:0000259" key="3">
    <source>
        <dbReference type="Pfam" id="PF26409"/>
    </source>
</evidence>
<protein>
    <recommendedName>
        <fullName evidence="3">DUF8107 domain-containing protein</fullName>
    </recommendedName>
</protein>
<feature type="transmembrane region" description="Helical" evidence="2">
    <location>
        <begin position="27"/>
        <end position="49"/>
    </location>
</feature>
<evidence type="ECO:0000313" key="7">
    <source>
        <dbReference type="Proteomes" id="UP000011543"/>
    </source>
</evidence>
<sequence length="78" mass="8229">MAGDSGTDGDRGGFREGLESSRGDPRLLIVLNAILSGLFAWWLVWGAALVGALEYSLPTVAVVAVGLFLLTHVMTRPS</sequence>
<evidence type="ECO:0000256" key="2">
    <source>
        <dbReference type="SAM" id="Phobius"/>
    </source>
</evidence>
<evidence type="ECO:0000256" key="1">
    <source>
        <dbReference type="SAM" id="MobiDB-lite"/>
    </source>
</evidence>
<evidence type="ECO:0000313" key="4">
    <source>
        <dbReference type="EMBL" id="ADD04427.1"/>
    </source>
</evidence>
<gene>
    <name evidence="4" type="ordered locus">Nmag_0843</name>
    <name evidence="5" type="ORF">C500_16734</name>
</gene>
<dbReference type="AlphaFoldDB" id="D3T069"/>
<proteinExistence type="predicted"/>
<dbReference type="HOGENOM" id="CLU_200164_0_0_2"/>
<keyword evidence="2" id="KW-1133">Transmembrane helix</keyword>
<feature type="region of interest" description="Disordered" evidence="1">
    <location>
        <begin position="1"/>
        <end position="20"/>
    </location>
</feature>
<reference evidence="4" key="4">
    <citation type="submission" date="2016-09" db="EMBL/GenBank/DDBJ databases">
        <authorList>
            <person name="Pfeiffer F."/>
        </authorList>
    </citation>
    <scope>NUCLEOTIDE SEQUENCE</scope>
    <source>
        <strain evidence="4">ATCC 43099</strain>
    </source>
</reference>
<feature type="compositionally biased region" description="Basic and acidic residues" evidence="1">
    <location>
        <begin position="8"/>
        <end position="20"/>
    </location>
</feature>
<reference evidence="4 6" key="2">
    <citation type="journal article" date="2012" name="BMC Genomics">
        <title>A comparative genomics perspective on the genetic content of the alkaliphilic haloarchaeon Natrialba magadii ATCC 43099T.</title>
        <authorList>
            <person name="Siddaramappa S."/>
            <person name="Challacombe J.F."/>
            <person name="Decastro R.E."/>
            <person name="Pfeiffer F."/>
            <person name="Sastre D.E."/>
            <person name="Gimenez M.I."/>
            <person name="Paggi R.A."/>
            <person name="Detter J.C."/>
            <person name="Davenport K.W."/>
            <person name="Goodwin L.A."/>
            <person name="Kyrpides N."/>
            <person name="Tapia R."/>
            <person name="Pitluck S."/>
            <person name="Lucas S."/>
            <person name="Woyke T."/>
            <person name="Maupin-Furlow J.A."/>
        </authorList>
    </citation>
    <scope>NUCLEOTIDE SEQUENCE [LARGE SCALE GENOMIC DNA]</scope>
    <source>
        <strain evidence="4">ATCC 43099</strain>
        <strain evidence="6">ATCC 43099 / DSM 3394 / CCM 3739 / CIP 104546 / IAM 13178 / JCM 8861 / NBRC 102185 / NCIMB 2190 / MS3</strain>
    </source>
</reference>
<dbReference type="Proteomes" id="UP000001879">
    <property type="component" value="Chromosome"/>
</dbReference>
<reference evidence="5 7" key="3">
    <citation type="journal article" date="2014" name="PLoS Genet.">
        <title>Phylogenetically driven sequencing of extremely halophilic archaea reveals strategies for static and dynamic osmo-response.</title>
        <authorList>
            <person name="Becker E.A."/>
            <person name="Seitzer P.M."/>
            <person name="Tritt A."/>
            <person name="Larsen D."/>
            <person name="Krusor M."/>
            <person name="Yao A.I."/>
            <person name="Wu D."/>
            <person name="Madern D."/>
            <person name="Eisen J.A."/>
            <person name="Darling A.E."/>
            <person name="Facciotti M.T."/>
        </authorList>
    </citation>
    <scope>NUCLEOTIDE SEQUENCE [LARGE SCALE GENOMIC DNA]</scope>
    <source>
        <strain evidence="7">ATCC 43099 / DSM 3394 / CCM 3739 / CIP 104546 / IAM 13178 / JCM 8861 / NBRC 102185 / NCIMB 2190 / MS3</strain>
        <strain evidence="5">MS-3</strain>
    </source>
</reference>
<dbReference type="PATRIC" id="fig|547559.17.peg.3287"/>
<feature type="domain" description="DUF8107" evidence="3">
    <location>
        <begin position="2"/>
        <end position="76"/>
    </location>
</feature>
<keyword evidence="2" id="KW-0812">Transmembrane</keyword>
<dbReference type="RefSeq" id="WP_004216615.1">
    <property type="nucleotide sequence ID" value="NC_013922.1"/>
</dbReference>
<keyword evidence="2" id="KW-0472">Membrane</keyword>
<evidence type="ECO:0000313" key="6">
    <source>
        <dbReference type="Proteomes" id="UP000001879"/>
    </source>
</evidence>
<dbReference type="GeneID" id="8823672"/>
<dbReference type="Proteomes" id="UP000011543">
    <property type="component" value="Unassembled WGS sequence"/>
</dbReference>
<keyword evidence="6" id="KW-1185">Reference proteome</keyword>
<dbReference type="Pfam" id="PF26409">
    <property type="entry name" value="DUF8107"/>
    <property type="match status" value="1"/>
</dbReference>
<dbReference type="EMBL" id="AOHS01000054">
    <property type="protein sequence ID" value="ELY25823.1"/>
    <property type="molecule type" value="Genomic_DNA"/>
</dbReference>
<dbReference type="eggNOG" id="arCOG07499">
    <property type="taxonomic scope" value="Archaea"/>
</dbReference>
<accession>D3T069</accession>
<reference evidence="6" key="1">
    <citation type="submission" date="2010-02" db="EMBL/GenBank/DDBJ databases">
        <title>Complete sequence of chromosome of Natrialba magadii ATCC 43099.</title>
        <authorList>
            <consortium name="US DOE Joint Genome Institute"/>
            <person name="Lucas S."/>
            <person name="Copeland A."/>
            <person name="Lapidus A."/>
            <person name="Cheng J.-F."/>
            <person name="Bruce D."/>
            <person name="Goodwin L."/>
            <person name="Pitluck S."/>
            <person name="Davenport K."/>
            <person name="Saunders E."/>
            <person name="Detter J.C."/>
            <person name="Han C."/>
            <person name="Tapia R."/>
            <person name="Land M."/>
            <person name="Hauser L."/>
            <person name="Kyrpides N."/>
            <person name="Mikhailova N."/>
            <person name="De Castro R.E."/>
            <person name="Maupin-Furlow J.A."/>
            <person name="Woyke T."/>
        </authorList>
    </citation>
    <scope>NUCLEOTIDE SEQUENCE [LARGE SCALE GENOMIC DNA]</scope>
    <source>
        <strain evidence="6">ATCC 43099 / DSM 3394 / CCM 3739 / CIP 104546 / IAM 13178 / JCM 8861 / NBRC 102185 / NCIMB 2190 / MS3</strain>
    </source>
</reference>
<dbReference type="OrthoDB" id="214676at2157"/>
<dbReference type="PaxDb" id="547559-Nmag_0843"/>
<name>D3T069_NATMM</name>
<dbReference type="EMBL" id="CP001932">
    <property type="protein sequence ID" value="ADD04427.1"/>
    <property type="molecule type" value="Genomic_DNA"/>
</dbReference>
<dbReference type="KEGG" id="nmg:Nmag_0843"/>
<organism evidence="4 6">
    <name type="scientific">Natrialba magadii (strain ATCC 43099 / DSM 3394 / CCM 3739 / CIP 104546 / IAM 13178 / JCM 8861 / NBRC 102185 / NCIMB 2190 / MS3)</name>
    <name type="common">Natronobacterium magadii</name>
    <dbReference type="NCBI Taxonomy" id="547559"/>
    <lineage>
        <taxon>Archaea</taxon>
        <taxon>Methanobacteriati</taxon>
        <taxon>Methanobacteriota</taxon>
        <taxon>Stenosarchaea group</taxon>
        <taxon>Halobacteria</taxon>
        <taxon>Halobacteriales</taxon>
        <taxon>Natrialbaceae</taxon>
        <taxon>Natrialba</taxon>
    </lineage>
</organism>
<feature type="transmembrane region" description="Helical" evidence="2">
    <location>
        <begin position="55"/>
        <end position="75"/>
    </location>
</feature>
<evidence type="ECO:0000313" key="5">
    <source>
        <dbReference type="EMBL" id="ELY25823.1"/>
    </source>
</evidence>
<dbReference type="InterPro" id="IPR058420">
    <property type="entry name" value="DUF8107"/>
</dbReference>